<protein>
    <recommendedName>
        <fullName evidence="4">Pheromone</fullName>
    </recommendedName>
</protein>
<dbReference type="EMBL" id="ML178869">
    <property type="protein sequence ID" value="TFK95985.1"/>
    <property type="molecule type" value="Genomic_DNA"/>
</dbReference>
<gene>
    <name evidence="2" type="ORF">BDV98DRAFT_576877</name>
</gene>
<dbReference type="AlphaFoldDB" id="A0A5C3Q1K5"/>
<evidence type="ECO:0000256" key="1">
    <source>
        <dbReference type="SAM" id="MobiDB-lite"/>
    </source>
</evidence>
<evidence type="ECO:0000313" key="3">
    <source>
        <dbReference type="Proteomes" id="UP000305067"/>
    </source>
</evidence>
<reference evidence="2 3" key="1">
    <citation type="journal article" date="2019" name="Nat. Ecol. Evol.">
        <title>Megaphylogeny resolves global patterns of mushroom evolution.</title>
        <authorList>
            <person name="Varga T."/>
            <person name="Krizsan K."/>
            <person name="Foldi C."/>
            <person name="Dima B."/>
            <person name="Sanchez-Garcia M."/>
            <person name="Sanchez-Ramirez S."/>
            <person name="Szollosi G.J."/>
            <person name="Szarkandi J.G."/>
            <person name="Papp V."/>
            <person name="Albert L."/>
            <person name="Andreopoulos W."/>
            <person name="Angelini C."/>
            <person name="Antonin V."/>
            <person name="Barry K.W."/>
            <person name="Bougher N.L."/>
            <person name="Buchanan P."/>
            <person name="Buyck B."/>
            <person name="Bense V."/>
            <person name="Catcheside P."/>
            <person name="Chovatia M."/>
            <person name="Cooper J."/>
            <person name="Damon W."/>
            <person name="Desjardin D."/>
            <person name="Finy P."/>
            <person name="Geml J."/>
            <person name="Haridas S."/>
            <person name="Hughes K."/>
            <person name="Justo A."/>
            <person name="Karasinski D."/>
            <person name="Kautmanova I."/>
            <person name="Kiss B."/>
            <person name="Kocsube S."/>
            <person name="Kotiranta H."/>
            <person name="LaButti K.M."/>
            <person name="Lechner B.E."/>
            <person name="Liimatainen K."/>
            <person name="Lipzen A."/>
            <person name="Lukacs Z."/>
            <person name="Mihaltcheva S."/>
            <person name="Morgado L.N."/>
            <person name="Niskanen T."/>
            <person name="Noordeloos M.E."/>
            <person name="Ohm R.A."/>
            <person name="Ortiz-Santana B."/>
            <person name="Ovrebo C."/>
            <person name="Racz N."/>
            <person name="Riley R."/>
            <person name="Savchenko A."/>
            <person name="Shiryaev A."/>
            <person name="Soop K."/>
            <person name="Spirin V."/>
            <person name="Szebenyi C."/>
            <person name="Tomsovsky M."/>
            <person name="Tulloss R.E."/>
            <person name="Uehling J."/>
            <person name="Grigoriev I.V."/>
            <person name="Vagvolgyi C."/>
            <person name="Papp T."/>
            <person name="Martin F.M."/>
            <person name="Miettinen O."/>
            <person name="Hibbett D.S."/>
            <person name="Nagy L.G."/>
        </authorList>
    </citation>
    <scope>NUCLEOTIDE SEQUENCE [LARGE SCALE GENOMIC DNA]</scope>
    <source>
        <strain evidence="2 3">CBS 309.79</strain>
    </source>
</reference>
<evidence type="ECO:0000313" key="2">
    <source>
        <dbReference type="EMBL" id="TFK95985.1"/>
    </source>
</evidence>
<keyword evidence="3" id="KW-1185">Reference proteome</keyword>
<accession>A0A5C3Q1K5</accession>
<dbReference type="Proteomes" id="UP000305067">
    <property type="component" value="Unassembled WGS sequence"/>
</dbReference>
<organism evidence="2 3">
    <name type="scientific">Pterulicium gracile</name>
    <dbReference type="NCBI Taxonomy" id="1884261"/>
    <lineage>
        <taxon>Eukaryota</taxon>
        <taxon>Fungi</taxon>
        <taxon>Dikarya</taxon>
        <taxon>Basidiomycota</taxon>
        <taxon>Agaricomycotina</taxon>
        <taxon>Agaricomycetes</taxon>
        <taxon>Agaricomycetidae</taxon>
        <taxon>Agaricales</taxon>
        <taxon>Pleurotineae</taxon>
        <taxon>Pterulaceae</taxon>
        <taxon>Pterulicium</taxon>
    </lineage>
</organism>
<feature type="region of interest" description="Disordered" evidence="1">
    <location>
        <begin position="18"/>
        <end position="48"/>
    </location>
</feature>
<dbReference type="GO" id="GO:0016020">
    <property type="term" value="C:membrane"/>
    <property type="evidence" value="ECO:0007669"/>
    <property type="project" value="InterPro"/>
</dbReference>
<sequence>MDSFTTLNALVSNQSGLEHLVSHDQARPTSTTTSDYTGSASSTDRDDDLLRDFEKRGGGTLISFCVIA</sequence>
<proteinExistence type="predicted"/>
<feature type="compositionally biased region" description="Polar residues" evidence="1">
    <location>
        <begin position="27"/>
        <end position="42"/>
    </location>
</feature>
<dbReference type="InterPro" id="IPR012597">
    <property type="entry name" value="Pheromone"/>
</dbReference>
<evidence type="ECO:0008006" key="4">
    <source>
        <dbReference type="Google" id="ProtNLM"/>
    </source>
</evidence>
<dbReference type="GO" id="GO:0000772">
    <property type="term" value="F:mating pheromone activity"/>
    <property type="evidence" value="ECO:0007669"/>
    <property type="project" value="InterPro"/>
</dbReference>
<name>A0A5C3Q1K5_9AGAR</name>
<dbReference type="Pfam" id="PF08015">
    <property type="entry name" value="Pheromone"/>
    <property type="match status" value="1"/>
</dbReference>